<dbReference type="EMBL" id="JACIDU010000008">
    <property type="protein sequence ID" value="MBB4103817.1"/>
    <property type="molecule type" value="Genomic_DNA"/>
</dbReference>
<sequence>MTIPKLLMWLKLRSMLCAQVALIEHDRILLLRSGGNMGWELPGGIVAPPEPPEATAIRALGQKTGYELRDSPELLGVFPDLERVTPRLYFAVFISCNFTAPSKLPVSSSGALRWFPRDALPQGASPLCRKVAGVLVD</sequence>
<accession>A0A7W6K4F6</accession>
<evidence type="ECO:0000313" key="2">
    <source>
        <dbReference type="EMBL" id="MBB4103817.1"/>
    </source>
</evidence>
<dbReference type="AlphaFoldDB" id="A0A7W6K4F6"/>
<reference evidence="2 3" key="1">
    <citation type="submission" date="2020-08" db="EMBL/GenBank/DDBJ databases">
        <title>Genomic Encyclopedia of Type Strains, Phase IV (KMG-IV): sequencing the most valuable type-strain genomes for metagenomic binning, comparative biology and taxonomic classification.</title>
        <authorList>
            <person name="Goeker M."/>
        </authorList>
    </citation>
    <scope>NUCLEOTIDE SEQUENCE [LARGE SCALE GENOMIC DNA]</scope>
    <source>
        <strain evidence="2 3">DSM 26385</strain>
    </source>
</reference>
<dbReference type="RefSeq" id="WP_183792690.1">
    <property type="nucleotide sequence ID" value="NZ_JACIDU010000008.1"/>
</dbReference>
<organism evidence="2 3">
    <name type="scientific">Allorhizobium borbori</name>
    <dbReference type="NCBI Taxonomy" id="485907"/>
    <lineage>
        <taxon>Bacteria</taxon>
        <taxon>Pseudomonadati</taxon>
        <taxon>Pseudomonadota</taxon>
        <taxon>Alphaproteobacteria</taxon>
        <taxon>Hyphomicrobiales</taxon>
        <taxon>Rhizobiaceae</taxon>
        <taxon>Rhizobium/Agrobacterium group</taxon>
        <taxon>Allorhizobium</taxon>
    </lineage>
</organism>
<evidence type="ECO:0000259" key="1">
    <source>
        <dbReference type="PROSITE" id="PS51462"/>
    </source>
</evidence>
<dbReference type="InterPro" id="IPR015797">
    <property type="entry name" value="NUDIX_hydrolase-like_dom_sf"/>
</dbReference>
<proteinExistence type="predicted"/>
<name>A0A7W6K4F6_9HYPH</name>
<dbReference type="Pfam" id="PF00293">
    <property type="entry name" value="NUDIX"/>
    <property type="match status" value="1"/>
</dbReference>
<comment type="caution">
    <text evidence="2">The sequence shown here is derived from an EMBL/GenBank/DDBJ whole genome shotgun (WGS) entry which is preliminary data.</text>
</comment>
<feature type="domain" description="Nudix hydrolase" evidence="1">
    <location>
        <begin position="13"/>
        <end position="137"/>
    </location>
</feature>
<dbReference type="Proteomes" id="UP000584824">
    <property type="component" value="Unassembled WGS sequence"/>
</dbReference>
<dbReference type="PROSITE" id="PS51462">
    <property type="entry name" value="NUDIX"/>
    <property type="match status" value="1"/>
</dbReference>
<keyword evidence="3" id="KW-1185">Reference proteome</keyword>
<protein>
    <submittedName>
        <fullName evidence="2">8-oxo-dGTP pyrophosphatase MutT (NUDIX family)</fullName>
    </submittedName>
</protein>
<evidence type="ECO:0000313" key="3">
    <source>
        <dbReference type="Proteomes" id="UP000584824"/>
    </source>
</evidence>
<gene>
    <name evidence="2" type="ORF">GGQ66_002385</name>
</gene>
<dbReference type="SUPFAM" id="SSF55811">
    <property type="entry name" value="Nudix"/>
    <property type="match status" value="1"/>
</dbReference>
<dbReference type="InterPro" id="IPR000086">
    <property type="entry name" value="NUDIX_hydrolase_dom"/>
</dbReference>
<dbReference type="GO" id="GO:0003824">
    <property type="term" value="F:catalytic activity"/>
    <property type="evidence" value="ECO:0007669"/>
    <property type="project" value="UniProtKB-ARBA"/>
</dbReference>
<dbReference type="Gene3D" id="3.90.79.10">
    <property type="entry name" value="Nucleoside Triphosphate Pyrophosphohydrolase"/>
    <property type="match status" value="1"/>
</dbReference>